<feature type="region of interest" description="Disordered" evidence="1">
    <location>
        <begin position="188"/>
        <end position="219"/>
    </location>
</feature>
<evidence type="ECO:0000313" key="4">
    <source>
        <dbReference type="Proteomes" id="UP000271162"/>
    </source>
</evidence>
<proteinExistence type="predicted"/>
<feature type="region of interest" description="Disordered" evidence="1">
    <location>
        <begin position="511"/>
        <end position="603"/>
    </location>
</feature>
<evidence type="ECO:0000313" key="3">
    <source>
        <dbReference type="EMBL" id="VDL78177.1"/>
    </source>
</evidence>
<evidence type="ECO:0000313" key="5">
    <source>
        <dbReference type="WBParaSite" id="NBR_0001458701-mRNA-1"/>
    </source>
</evidence>
<reference evidence="5" key="1">
    <citation type="submission" date="2017-02" db="UniProtKB">
        <authorList>
            <consortium name="WormBaseParasite"/>
        </authorList>
    </citation>
    <scope>IDENTIFICATION</scope>
</reference>
<protein>
    <submittedName>
        <fullName evidence="5">EGF-like domain-containing protein</fullName>
    </submittedName>
</protein>
<feature type="compositionally biased region" description="Basic and acidic residues" evidence="1">
    <location>
        <begin position="386"/>
        <end position="396"/>
    </location>
</feature>
<dbReference type="EMBL" id="UYSL01021416">
    <property type="protein sequence ID" value="VDL78177.1"/>
    <property type="molecule type" value="Genomic_DNA"/>
</dbReference>
<feature type="compositionally biased region" description="Low complexity" evidence="1">
    <location>
        <begin position="677"/>
        <end position="697"/>
    </location>
</feature>
<feature type="compositionally biased region" description="Low complexity" evidence="1">
    <location>
        <begin position="429"/>
        <end position="441"/>
    </location>
</feature>
<evidence type="ECO:0000256" key="2">
    <source>
        <dbReference type="SAM" id="SignalP"/>
    </source>
</evidence>
<keyword evidence="2" id="KW-0732">Signal</keyword>
<feature type="compositionally biased region" description="Polar residues" evidence="1">
    <location>
        <begin position="786"/>
        <end position="800"/>
    </location>
</feature>
<feature type="compositionally biased region" description="Polar residues" evidence="1">
    <location>
        <begin position="511"/>
        <end position="521"/>
    </location>
</feature>
<gene>
    <name evidence="3" type="ORF">NBR_LOCUS14588</name>
</gene>
<organism evidence="5">
    <name type="scientific">Nippostrongylus brasiliensis</name>
    <name type="common">Rat hookworm</name>
    <dbReference type="NCBI Taxonomy" id="27835"/>
    <lineage>
        <taxon>Eukaryota</taxon>
        <taxon>Metazoa</taxon>
        <taxon>Ecdysozoa</taxon>
        <taxon>Nematoda</taxon>
        <taxon>Chromadorea</taxon>
        <taxon>Rhabditida</taxon>
        <taxon>Rhabditina</taxon>
        <taxon>Rhabditomorpha</taxon>
        <taxon>Strongyloidea</taxon>
        <taxon>Heligmosomidae</taxon>
        <taxon>Nippostrongylus</taxon>
    </lineage>
</organism>
<dbReference type="STRING" id="27835.A0A0N4YDA5"/>
<feature type="compositionally biased region" description="Polar residues" evidence="1">
    <location>
        <begin position="529"/>
        <end position="567"/>
    </location>
</feature>
<feature type="region of interest" description="Disordered" evidence="1">
    <location>
        <begin position="247"/>
        <end position="275"/>
    </location>
</feature>
<feature type="region of interest" description="Disordered" evidence="1">
    <location>
        <begin position="746"/>
        <end position="800"/>
    </location>
</feature>
<evidence type="ECO:0000256" key="1">
    <source>
        <dbReference type="SAM" id="MobiDB-lite"/>
    </source>
</evidence>
<dbReference type="Proteomes" id="UP000271162">
    <property type="component" value="Unassembled WGS sequence"/>
</dbReference>
<reference evidence="3 4" key="2">
    <citation type="submission" date="2018-11" db="EMBL/GenBank/DDBJ databases">
        <authorList>
            <consortium name="Pathogen Informatics"/>
        </authorList>
    </citation>
    <scope>NUCLEOTIDE SEQUENCE [LARGE SCALE GENOMIC DNA]</scope>
</reference>
<sequence>MNPARILTLSLVLNCGNLPIRGNDEQNGACSCFTGIVNGICFKTKPSFLSQIVASTALALKDCDEGCIDREIYDFLKSEKTKFHFALPSQSYVIRCPCLCKEFCEKKSSYFDKIDCPTTTTELGEQHSSFPSKISTATLHQQSTVEDHPTSDKGHYDFGSTSSQETTIHSKAMPSTLTSNAVTTFTETSLKEEPTDVTTLTASQPPQKTGTTVTTSTVDDDITQESAHFSQARLTTSTVGIYEVSTSGHLSTSETSQPSTSESITSSTLGTTIGSIRTSDTTLPVSSSHAATHSTSWSSILIGMWTTAQGSETATSSSVYEKRSKITTSIEDWSTKAPTTTMTTTEASTSLTLFEKTSHMPTKSHLEESTYTTSVYKTTTLQDLHTSSEKVTERKTVSSSPAAAPSQGTSSTTIHDSTYTISTRSDLQASSEASSKPAAAPIYTATPSQEMHTSPTPKLEEFTYRTTTYPEQQESSEKASTVTSVSSLLTAILGQGKGTSTTQLRGTTTIYQEPQTSSEKVSSGPAVPQTDTATLVRGTSTTTLPDESTSFSTSDTASLKTGEGSENSAEKLPTISSRITRYYQPSSSSTTSTSDQISPSTVAPKTTINKVSSITSTSYAEVYSHLTLLSTLLHRGDGTTLTSMDEDAQGSSSTPISEKVTFSYPHTEHPYHWTTETPGISSVTSTTPTTPRFASSSETVKIEGTTLETTTLTDREILETTPPTMKESETTASNFLYFTNLAKTQQGSGRVSTTRAPKGEATIKAATTEAGQLTDSYEAETKSTHKSGQATSSTSYSFRAPAASTTDVQRFFVNERDSKRYMEEKKVRVVSLERSSRFLLHVNETVGPRSYVNNVTAACKRPIHQESQGLTTLTHINDKKENSNRVAGASVPVAPTATHDAIIDGSSAPSRRAPV</sequence>
<feature type="chain" id="PRO_5043125539" evidence="2">
    <location>
        <begin position="23"/>
        <end position="915"/>
    </location>
</feature>
<feature type="region of interest" description="Disordered" evidence="1">
    <location>
        <begin position="382"/>
        <end position="459"/>
    </location>
</feature>
<feature type="compositionally biased region" description="Low complexity" evidence="1">
    <location>
        <begin position="586"/>
        <end position="601"/>
    </location>
</feature>
<dbReference type="WBParaSite" id="NBR_0001458701-mRNA-1">
    <property type="protein sequence ID" value="NBR_0001458701-mRNA-1"/>
    <property type="gene ID" value="NBR_0001458701"/>
</dbReference>
<dbReference type="OMA" id="CSHEACP"/>
<feature type="compositionally biased region" description="Polar residues" evidence="1">
    <location>
        <begin position="746"/>
        <end position="755"/>
    </location>
</feature>
<accession>A0A0N4YDA5</accession>
<feature type="signal peptide" evidence="2">
    <location>
        <begin position="1"/>
        <end position="22"/>
    </location>
</feature>
<feature type="compositionally biased region" description="Polar residues" evidence="1">
    <location>
        <begin position="196"/>
        <end position="208"/>
    </location>
</feature>
<feature type="compositionally biased region" description="Polar residues" evidence="1">
    <location>
        <begin position="574"/>
        <end position="585"/>
    </location>
</feature>
<dbReference type="AlphaFoldDB" id="A0A0N4YDA5"/>
<feature type="compositionally biased region" description="Low complexity" evidence="1">
    <location>
        <begin position="251"/>
        <end position="275"/>
    </location>
</feature>
<feature type="compositionally biased region" description="Polar residues" evidence="1">
    <location>
        <begin position="397"/>
        <end position="428"/>
    </location>
</feature>
<keyword evidence="4" id="KW-1185">Reference proteome</keyword>
<feature type="compositionally biased region" description="Polar residues" evidence="1">
    <location>
        <begin position="445"/>
        <end position="456"/>
    </location>
</feature>
<name>A0A0N4YDA5_NIPBR</name>
<feature type="region of interest" description="Disordered" evidence="1">
    <location>
        <begin position="670"/>
        <end position="698"/>
    </location>
</feature>